<dbReference type="Proteomes" id="UP000812440">
    <property type="component" value="Chromosome 4"/>
</dbReference>
<evidence type="ECO:0000313" key="3">
    <source>
        <dbReference type="Proteomes" id="UP000812440"/>
    </source>
</evidence>
<proteinExistence type="predicted"/>
<reference evidence="2" key="1">
    <citation type="thesis" date="2020" institute="ProQuest LLC" country="789 East Eisenhower Parkway, Ann Arbor, MI, USA">
        <title>Comparative Genomics and Chromosome Evolution.</title>
        <authorList>
            <person name="Mudd A.B."/>
        </authorList>
    </citation>
    <scope>NUCLEOTIDE SEQUENCE</scope>
    <source>
        <strain evidence="2">Female2</strain>
        <tissue evidence="2">Blood</tissue>
    </source>
</reference>
<name>A0A8T2J340_9PIPI</name>
<protein>
    <submittedName>
        <fullName evidence="2">Uncharacterized protein</fullName>
    </submittedName>
</protein>
<comment type="caution">
    <text evidence="2">The sequence shown here is derived from an EMBL/GenBank/DDBJ whole genome shotgun (WGS) entry which is preliminary data.</text>
</comment>
<evidence type="ECO:0000256" key="1">
    <source>
        <dbReference type="SAM" id="MobiDB-lite"/>
    </source>
</evidence>
<organism evidence="2 3">
    <name type="scientific">Hymenochirus boettgeri</name>
    <name type="common">Congo dwarf clawed frog</name>
    <dbReference type="NCBI Taxonomy" id="247094"/>
    <lineage>
        <taxon>Eukaryota</taxon>
        <taxon>Metazoa</taxon>
        <taxon>Chordata</taxon>
        <taxon>Craniata</taxon>
        <taxon>Vertebrata</taxon>
        <taxon>Euteleostomi</taxon>
        <taxon>Amphibia</taxon>
        <taxon>Batrachia</taxon>
        <taxon>Anura</taxon>
        <taxon>Pipoidea</taxon>
        <taxon>Pipidae</taxon>
        <taxon>Pipinae</taxon>
        <taxon>Hymenochirus</taxon>
    </lineage>
</organism>
<dbReference type="EMBL" id="JAACNH010000007">
    <property type="protein sequence ID" value="KAG8437834.1"/>
    <property type="molecule type" value="Genomic_DNA"/>
</dbReference>
<dbReference type="OrthoDB" id="8957463at2759"/>
<dbReference type="AlphaFoldDB" id="A0A8T2J340"/>
<accession>A0A8T2J340</accession>
<keyword evidence="3" id="KW-1185">Reference proteome</keyword>
<evidence type="ECO:0000313" key="2">
    <source>
        <dbReference type="EMBL" id="KAG8437834.1"/>
    </source>
</evidence>
<gene>
    <name evidence="2" type="ORF">GDO86_008511</name>
</gene>
<sequence>MNTSKFKRAYSLRIPRSPKPAAFYESPSLYGRLQETECSEDFQGLKETPELRDSTNFSWDIPLIDDQPTGKLSFCRRKWSSKSLKVPKPRMIQSETSDNQSEDAPERYKTSLWQEPEKESACDELSDTIPCNGRCELENDGEKQKTKKMKQYKKTIDRAFRRGWGNFINNIYTISLTRTSQDAPHLVKAC</sequence>
<feature type="region of interest" description="Disordered" evidence="1">
    <location>
        <begin position="85"/>
        <end position="107"/>
    </location>
</feature>